<organism evidence="1 2">
    <name type="scientific">Gossypium harknessii</name>
    <dbReference type="NCBI Taxonomy" id="34285"/>
    <lineage>
        <taxon>Eukaryota</taxon>
        <taxon>Viridiplantae</taxon>
        <taxon>Streptophyta</taxon>
        <taxon>Embryophyta</taxon>
        <taxon>Tracheophyta</taxon>
        <taxon>Spermatophyta</taxon>
        <taxon>Magnoliopsida</taxon>
        <taxon>eudicotyledons</taxon>
        <taxon>Gunneridae</taxon>
        <taxon>Pentapetalae</taxon>
        <taxon>rosids</taxon>
        <taxon>malvids</taxon>
        <taxon>Malvales</taxon>
        <taxon>Malvaceae</taxon>
        <taxon>Malvoideae</taxon>
        <taxon>Gossypium</taxon>
    </lineage>
</organism>
<keyword evidence="2" id="KW-1185">Reference proteome</keyword>
<proteinExistence type="predicted"/>
<gene>
    <name evidence="1" type="ORF">Gohar_008854</name>
</gene>
<comment type="caution">
    <text evidence="1">The sequence shown here is derived from an EMBL/GenBank/DDBJ whole genome shotgun (WGS) entry which is preliminary data.</text>
</comment>
<dbReference type="EMBL" id="JABFAD010000005">
    <property type="protein sequence ID" value="MBA0798243.1"/>
    <property type="molecule type" value="Genomic_DNA"/>
</dbReference>
<reference evidence="1 2" key="1">
    <citation type="journal article" date="2019" name="Genome Biol. Evol.">
        <title>Insights into the evolution of the New World diploid cottons (Gossypium, subgenus Houzingenia) based on genome sequencing.</title>
        <authorList>
            <person name="Grover C.E."/>
            <person name="Arick M.A. 2nd"/>
            <person name="Thrash A."/>
            <person name="Conover J.L."/>
            <person name="Sanders W.S."/>
            <person name="Peterson D.G."/>
            <person name="Frelichowski J.E."/>
            <person name="Scheffler J.A."/>
            <person name="Scheffler B.E."/>
            <person name="Wendel J.F."/>
        </authorList>
    </citation>
    <scope>NUCLEOTIDE SEQUENCE [LARGE SCALE GENOMIC DNA]</scope>
    <source>
        <strain evidence="1">0</strain>
        <tissue evidence="1">Leaf</tissue>
    </source>
</reference>
<name>A0A7J9GKZ7_9ROSI</name>
<dbReference type="AlphaFoldDB" id="A0A7J9GKZ7"/>
<feature type="non-terminal residue" evidence="1">
    <location>
        <position position="33"/>
    </location>
</feature>
<evidence type="ECO:0000313" key="2">
    <source>
        <dbReference type="Proteomes" id="UP000593560"/>
    </source>
</evidence>
<dbReference type="Proteomes" id="UP000593560">
    <property type="component" value="Unassembled WGS sequence"/>
</dbReference>
<sequence length="33" mass="3778">MTKVVSSYLNRLSAFEDSPDHARSLFEEDAHQP</sequence>
<evidence type="ECO:0000313" key="1">
    <source>
        <dbReference type="EMBL" id="MBA0798243.1"/>
    </source>
</evidence>
<protein>
    <submittedName>
        <fullName evidence="1">Uncharacterized protein</fullName>
    </submittedName>
</protein>
<accession>A0A7J9GKZ7</accession>